<dbReference type="GO" id="GO:0016787">
    <property type="term" value="F:hydrolase activity"/>
    <property type="evidence" value="ECO:0007669"/>
    <property type="project" value="UniProtKB-KW"/>
</dbReference>
<dbReference type="GO" id="GO:0045259">
    <property type="term" value="C:proton-transporting ATP synthase complex"/>
    <property type="evidence" value="ECO:0007669"/>
    <property type="project" value="UniProtKB-KW"/>
</dbReference>
<keyword evidence="18" id="KW-0378">Hydrolase</keyword>
<comment type="subunit">
    <text evidence="13 14">F-type ATPases have 2 components, F(1) - the catalytic core - and F(0) - the membrane proton channel. F(1) has five subunits: alpha(3), beta(3), gamma(1), delta(1), epsilon(1). F(0) has three main subunits: a(1), b(2) and c(10-14). The alpha and beta chains form an alternating ring which encloses part of the gamma chain. F(1) is attached to F(0) by a central stalk formed by the gamma and epsilon chains, while a peripheral stalk is formed by the delta and b chains.</text>
</comment>
<comment type="function">
    <text evidence="12 14">F(1)F(0) ATP synthase produces ATP from ADP in the presence of a proton or sodium gradient. F-type ATPases consist of two structural domains, F(1) containing the extramembraneous catalytic core and F(0) containing the membrane proton channel, linked together by a central stalk and a peripheral stalk. During catalysis, ATP synthesis in the catalytic domain of F(1) is coupled via a rotary mechanism of the central stalk subunits to proton translocation.</text>
</comment>
<evidence type="ECO:0000313" key="18">
    <source>
        <dbReference type="EMBL" id="EFT83207.1"/>
    </source>
</evidence>
<name>E6JZR1_PARDN</name>
<dbReference type="HAMAP" id="MF_01398">
    <property type="entry name" value="ATP_synth_b_bprime"/>
    <property type="match status" value="1"/>
</dbReference>
<evidence type="ECO:0000313" key="19">
    <source>
        <dbReference type="Proteomes" id="UP000004946"/>
    </source>
</evidence>
<evidence type="ECO:0000256" key="7">
    <source>
        <dbReference type="ARBA" id="ARBA00022781"/>
    </source>
</evidence>
<evidence type="ECO:0000256" key="13">
    <source>
        <dbReference type="ARBA" id="ARBA00025830"/>
    </source>
</evidence>
<protein>
    <recommendedName>
        <fullName evidence="14">ATP synthase subunit b</fullName>
    </recommendedName>
    <alternativeName>
        <fullName evidence="14">ATP synthase F(0) sector subunit b</fullName>
    </alternativeName>
    <alternativeName>
        <fullName evidence="14">ATPase subunit I</fullName>
    </alternativeName>
    <alternativeName>
        <fullName evidence="14">F-type ATPase subunit b</fullName>
        <shortName evidence="14">F-ATPase subunit b</shortName>
    </alternativeName>
</protein>
<dbReference type="GO" id="GO:0005886">
    <property type="term" value="C:plasma membrane"/>
    <property type="evidence" value="ECO:0007669"/>
    <property type="project" value="UniProtKB-SubCell"/>
</dbReference>
<evidence type="ECO:0000256" key="14">
    <source>
        <dbReference type="HAMAP-Rule" id="MF_01398"/>
    </source>
</evidence>
<evidence type="ECO:0000256" key="3">
    <source>
        <dbReference type="ARBA" id="ARBA00022448"/>
    </source>
</evidence>
<dbReference type="HOGENOM" id="CLU_079215_5_0_11"/>
<sequence>MISAEGSSSISLFVPETYDMFWSLVVLVVLAVFFFVFFMPRFQKIFDERARRIEGNMEKAEKASQEAEAAKQKYEDQLKNARVEASKIRDNARAEATNIIADARSRAESEAKQISDKAQKSIESQQRQALVALKGEVGSLATALAGKILDTQLQSSAVQDSMIDSMISNMEGTGSAEGLKSQESR</sequence>
<evidence type="ECO:0000256" key="2">
    <source>
        <dbReference type="ARBA" id="ARBA00005513"/>
    </source>
</evidence>
<proteinExistence type="inferred from homology"/>
<keyword evidence="11 14" id="KW-0066">ATP synthesis</keyword>
<evidence type="ECO:0000256" key="9">
    <source>
        <dbReference type="ARBA" id="ARBA00023065"/>
    </source>
</evidence>
<dbReference type="InterPro" id="IPR002146">
    <property type="entry name" value="ATP_synth_b/b'su_bac/chlpt"/>
</dbReference>
<dbReference type="GO" id="GO:0046933">
    <property type="term" value="F:proton-transporting ATP synthase activity, rotational mechanism"/>
    <property type="evidence" value="ECO:0007669"/>
    <property type="project" value="UniProtKB-UniRule"/>
</dbReference>
<dbReference type="AlphaFoldDB" id="E6JZR1"/>
<dbReference type="Proteomes" id="UP000004946">
    <property type="component" value="Chromosome"/>
</dbReference>
<evidence type="ECO:0000256" key="1">
    <source>
        <dbReference type="ARBA" id="ARBA00004162"/>
    </source>
</evidence>
<dbReference type="NCBIfam" id="NF004412">
    <property type="entry name" value="PRK05759.1-3"/>
    <property type="match status" value="1"/>
</dbReference>
<evidence type="ECO:0000256" key="17">
    <source>
        <dbReference type="SAM" id="MobiDB-lite"/>
    </source>
</evidence>
<gene>
    <name evidence="14 18" type="primary">atpF</name>
    <name evidence="18" type="ORF">HMPREF0620_0212</name>
</gene>
<evidence type="ECO:0000256" key="6">
    <source>
        <dbReference type="ARBA" id="ARBA00022692"/>
    </source>
</evidence>
<accession>E6JZR1</accession>
<evidence type="ECO:0000256" key="11">
    <source>
        <dbReference type="ARBA" id="ARBA00023310"/>
    </source>
</evidence>
<evidence type="ECO:0000256" key="16">
    <source>
        <dbReference type="SAM" id="Coils"/>
    </source>
</evidence>
<evidence type="ECO:0000256" key="15">
    <source>
        <dbReference type="RuleBase" id="RU003848"/>
    </source>
</evidence>
<keyword evidence="10 14" id="KW-0472">Membrane</keyword>
<comment type="subcellular location">
    <subcellularLocation>
        <location evidence="1 14">Cell membrane</location>
        <topology evidence="1 14">Single-pass membrane protein</topology>
    </subcellularLocation>
</comment>
<comment type="function">
    <text evidence="14">Component of the F(0) channel, it forms part of the peripheral stalk, linking F(1) to F(0).</text>
</comment>
<dbReference type="RefSeq" id="WP_006288627.1">
    <property type="nucleotide sequence ID" value="NZ_AP012333.1"/>
</dbReference>
<reference evidence="18 19" key="1">
    <citation type="submission" date="2010-12" db="EMBL/GenBank/DDBJ databases">
        <authorList>
            <person name="Muzny D."/>
            <person name="Qin X."/>
            <person name="Buhay C."/>
            <person name="Dugan-Rocha S."/>
            <person name="Ding Y."/>
            <person name="Chen G."/>
            <person name="Hawes A."/>
            <person name="Holder M."/>
            <person name="Jhangiani S."/>
            <person name="Johnson A."/>
            <person name="Khan Z."/>
            <person name="Li Z."/>
            <person name="Liu W."/>
            <person name="Liu X."/>
            <person name="Perez L."/>
            <person name="Shen H."/>
            <person name="Wang Q."/>
            <person name="Watt J."/>
            <person name="Xi L."/>
            <person name="Xin Y."/>
            <person name="Zhou J."/>
            <person name="Deng J."/>
            <person name="Jiang H."/>
            <person name="Liu Y."/>
            <person name="Qu J."/>
            <person name="Song X.-Z."/>
            <person name="Zhang L."/>
            <person name="Villasana D."/>
            <person name="Johnson A."/>
            <person name="Liu J."/>
            <person name="Liyanage D."/>
            <person name="Lorensuhewa L."/>
            <person name="Robinson T."/>
            <person name="Song A."/>
            <person name="Song B.-B."/>
            <person name="Dinh H."/>
            <person name="Thornton R."/>
            <person name="Coyle M."/>
            <person name="Francisco L."/>
            <person name="Jackson L."/>
            <person name="Javaid M."/>
            <person name="Korchina V."/>
            <person name="Kovar C."/>
            <person name="Mata R."/>
            <person name="Mathew T."/>
            <person name="Ngo R."/>
            <person name="Nguyen L."/>
            <person name="Nguyen N."/>
            <person name="Okwuonu G."/>
            <person name="Ongeri F."/>
            <person name="Pham C."/>
            <person name="Simmons D."/>
            <person name="Wilczek-Boney K."/>
            <person name="Hale W."/>
            <person name="Jakkamsetti A."/>
            <person name="Pham P."/>
            <person name="Ruth R."/>
            <person name="San Lucas F."/>
            <person name="Warren J."/>
            <person name="Zhang J."/>
            <person name="Zhao Z."/>
            <person name="Zhou C."/>
            <person name="Zhu D."/>
            <person name="Lee S."/>
            <person name="Bess C."/>
            <person name="Blankenburg K."/>
            <person name="Forbes L."/>
            <person name="Fu Q."/>
            <person name="Gubbala S."/>
            <person name="Hirani K."/>
            <person name="Jayaseelan J.C."/>
            <person name="Lara F."/>
            <person name="Munidasa M."/>
            <person name="Palculict T."/>
            <person name="Patil S."/>
            <person name="Pu L.-L."/>
            <person name="Saada N."/>
            <person name="Tang L."/>
            <person name="Weissenberger G."/>
            <person name="Zhu Y."/>
            <person name="Hemphill L."/>
            <person name="Shang Y."/>
            <person name="Youmans B."/>
            <person name="Ayvaz T."/>
            <person name="Ross M."/>
            <person name="Santibanez J."/>
            <person name="Aqrawi P."/>
            <person name="Gross S."/>
            <person name="Joshi V."/>
            <person name="Fowler G."/>
            <person name="Nazareth L."/>
            <person name="Reid J."/>
            <person name="Worley K."/>
            <person name="Petrosino J."/>
            <person name="Highlander S."/>
            <person name="Gibbs R."/>
        </authorList>
    </citation>
    <scope>NUCLEOTIDE SEQUENCE [LARGE SCALE GENOMIC DNA]</scope>
    <source>
        <strain evidence="18 19">DSM 10105</strain>
    </source>
</reference>
<keyword evidence="3 14" id="KW-0813">Transport</keyword>
<keyword evidence="9 14" id="KW-0406">Ion transport</keyword>
<dbReference type="eggNOG" id="COG0711">
    <property type="taxonomic scope" value="Bacteria"/>
</dbReference>
<dbReference type="SUPFAM" id="SSF81573">
    <property type="entry name" value="F1F0 ATP synthase subunit B, membrane domain"/>
    <property type="match status" value="1"/>
</dbReference>
<keyword evidence="19" id="KW-1185">Reference proteome</keyword>
<keyword evidence="16" id="KW-0175">Coiled coil</keyword>
<dbReference type="PANTHER" id="PTHR33445">
    <property type="entry name" value="ATP SYNTHASE SUBUNIT B', CHLOROPLASTIC"/>
    <property type="match status" value="1"/>
</dbReference>
<dbReference type="CDD" id="cd06503">
    <property type="entry name" value="ATP-synt_Fo_b"/>
    <property type="match status" value="1"/>
</dbReference>
<dbReference type="Pfam" id="PF00430">
    <property type="entry name" value="ATP-synt_B"/>
    <property type="match status" value="1"/>
</dbReference>
<keyword evidence="4 14" id="KW-1003">Cell membrane</keyword>
<dbReference type="EMBL" id="AEON01000001">
    <property type="protein sequence ID" value="EFT83207.1"/>
    <property type="molecule type" value="Genomic_DNA"/>
</dbReference>
<keyword evidence="5 14" id="KW-0138">CF(0)</keyword>
<comment type="caution">
    <text evidence="18">The sequence shown here is derived from an EMBL/GenBank/DDBJ whole genome shotgun (WGS) entry which is preliminary data.</text>
</comment>
<dbReference type="PATRIC" id="fig|864564.6.peg.1502"/>
<dbReference type="PANTHER" id="PTHR33445:SF1">
    <property type="entry name" value="ATP SYNTHASE SUBUNIT B"/>
    <property type="match status" value="1"/>
</dbReference>
<feature type="transmembrane region" description="Helical" evidence="14">
    <location>
        <begin position="20"/>
        <end position="42"/>
    </location>
</feature>
<dbReference type="KEGG" id="pdo:PSDT_1371"/>
<dbReference type="InterPro" id="IPR005864">
    <property type="entry name" value="ATP_synth_F0_bsu_bac"/>
</dbReference>
<evidence type="ECO:0000256" key="5">
    <source>
        <dbReference type="ARBA" id="ARBA00022547"/>
    </source>
</evidence>
<feature type="coiled-coil region" evidence="16">
    <location>
        <begin position="50"/>
        <end position="91"/>
    </location>
</feature>
<dbReference type="NCBIfam" id="TIGR01144">
    <property type="entry name" value="ATP_synt_b"/>
    <property type="match status" value="1"/>
</dbReference>
<feature type="region of interest" description="Disordered" evidence="17">
    <location>
        <begin position="164"/>
        <end position="185"/>
    </location>
</feature>
<comment type="similarity">
    <text evidence="2 14 15">Belongs to the ATPase B chain family.</text>
</comment>
<keyword evidence="7 14" id="KW-0375">Hydrogen ion transport</keyword>
<dbReference type="InterPro" id="IPR050059">
    <property type="entry name" value="ATP_synthase_B_chain"/>
</dbReference>
<keyword evidence="6 14" id="KW-0812">Transmembrane</keyword>
<dbReference type="InterPro" id="IPR028987">
    <property type="entry name" value="ATP_synth_B-like_membr_sf"/>
</dbReference>
<keyword evidence="8 14" id="KW-1133">Transmembrane helix</keyword>
<evidence type="ECO:0000256" key="4">
    <source>
        <dbReference type="ARBA" id="ARBA00022475"/>
    </source>
</evidence>
<evidence type="ECO:0000256" key="12">
    <source>
        <dbReference type="ARBA" id="ARBA00025198"/>
    </source>
</evidence>
<evidence type="ECO:0000256" key="8">
    <source>
        <dbReference type="ARBA" id="ARBA00022989"/>
    </source>
</evidence>
<evidence type="ECO:0000256" key="10">
    <source>
        <dbReference type="ARBA" id="ARBA00023136"/>
    </source>
</evidence>
<dbReference type="GO" id="GO:0046961">
    <property type="term" value="F:proton-transporting ATPase activity, rotational mechanism"/>
    <property type="evidence" value="ECO:0007669"/>
    <property type="project" value="TreeGrafter"/>
</dbReference>
<organism evidence="18 19">
    <name type="scientific">Parascardovia denticolens DSM 10105 = JCM 12538</name>
    <dbReference type="NCBI Taxonomy" id="864564"/>
    <lineage>
        <taxon>Bacteria</taxon>
        <taxon>Bacillati</taxon>
        <taxon>Actinomycetota</taxon>
        <taxon>Actinomycetes</taxon>
        <taxon>Bifidobacteriales</taxon>
        <taxon>Bifidobacteriaceae</taxon>
        <taxon>Parascardovia</taxon>
    </lineage>
</organism>
<dbReference type="Gene3D" id="1.20.5.620">
    <property type="entry name" value="F1F0 ATP synthase subunit B, membrane domain"/>
    <property type="match status" value="1"/>
</dbReference>